<dbReference type="eggNOG" id="ENOG5033BID">
    <property type="taxonomic scope" value="Bacteria"/>
</dbReference>
<dbReference type="RefSeq" id="WP_014796838.1">
    <property type="nucleotide sequence ID" value="NC_018018.1"/>
</dbReference>
<dbReference type="KEGG" id="fli:Fleli_0926"/>
<protein>
    <submittedName>
        <fullName evidence="1">Uncharacterized protein</fullName>
    </submittedName>
</protein>
<evidence type="ECO:0000313" key="2">
    <source>
        <dbReference type="Proteomes" id="UP000006054"/>
    </source>
</evidence>
<name>I4AHE5_BERLS</name>
<keyword evidence="2" id="KW-1185">Reference proteome</keyword>
<reference evidence="2" key="1">
    <citation type="submission" date="2012-06" db="EMBL/GenBank/DDBJ databases">
        <title>The complete genome of Flexibacter litoralis DSM 6794.</title>
        <authorList>
            <person name="Lucas S."/>
            <person name="Copeland A."/>
            <person name="Lapidus A."/>
            <person name="Glavina del Rio T."/>
            <person name="Dalin E."/>
            <person name="Tice H."/>
            <person name="Bruce D."/>
            <person name="Goodwin L."/>
            <person name="Pitluck S."/>
            <person name="Peters L."/>
            <person name="Ovchinnikova G."/>
            <person name="Lu M."/>
            <person name="Kyrpides N."/>
            <person name="Mavromatis K."/>
            <person name="Ivanova N."/>
            <person name="Brettin T."/>
            <person name="Detter J.C."/>
            <person name="Han C."/>
            <person name="Larimer F."/>
            <person name="Land M."/>
            <person name="Hauser L."/>
            <person name="Markowitz V."/>
            <person name="Cheng J.-F."/>
            <person name="Hugenholtz P."/>
            <person name="Woyke T."/>
            <person name="Wu D."/>
            <person name="Spring S."/>
            <person name="Lang E."/>
            <person name="Kopitz M."/>
            <person name="Brambilla E."/>
            <person name="Klenk H.-P."/>
            <person name="Eisen J.A."/>
        </authorList>
    </citation>
    <scope>NUCLEOTIDE SEQUENCE [LARGE SCALE GENOMIC DNA]</scope>
    <source>
        <strain evidence="2">ATCC 23117 / DSM 6794 / NBRC 15988 / NCIMB 1366 / Sio-4</strain>
    </source>
</reference>
<evidence type="ECO:0000313" key="1">
    <source>
        <dbReference type="EMBL" id="AFM03380.1"/>
    </source>
</evidence>
<proteinExistence type="predicted"/>
<dbReference type="Proteomes" id="UP000006054">
    <property type="component" value="Chromosome"/>
</dbReference>
<dbReference type="HOGENOM" id="CLU_1692903_0_0_10"/>
<sequence length="155" mass="18391">MITQKQDMADIFSVLHDGMIEDHKIEDDNLILKIYCQYLAKNINSSYEYFWIELQNINSISLMPWLKDTKEEVFWKDIELIFQKGLEILNTKITSEDTIQVICDCYDRFNEDAIYVGGILEFDCNSIRIFDEAKNEINLGFLKEIATKYWDKFSE</sequence>
<organism evidence="1 2">
    <name type="scientific">Bernardetia litoralis (strain ATCC 23117 / DSM 6794 / NBRC 15988 / NCIMB 1366 / Fx l1 / Sio-4)</name>
    <name type="common">Flexibacter litoralis</name>
    <dbReference type="NCBI Taxonomy" id="880071"/>
    <lineage>
        <taxon>Bacteria</taxon>
        <taxon>Pseudomonadati</taxon>
        <taxon>Bacteroidota</taxon>
        <taxon>Cytophagia</taxon>
        <taxon>Cytophagales</taxon>
        <taxon>Bernardetiaceae</taxon>
        <taxon>Bernardetia</taxon>
    </lineage>
</organism>
<gene>
    <name evidence="1" type="ordered locus">Fleli_0926</name>
</gene>
<dbReference type="AlphaFoldDB" id="I4AHE5"/>
<accession>I4AHE5</accession>
<dbReference type="STRING" id="880071.Fleli_0926"/>
<dbReference type="EMBL" id="CP003345">
    <property type="protein sequence ID" value="AFM03380.1"/>
    <property type="molecule type" value="Genomic_DNA"/>
</dbReference>